<dbReference type="EMBL" id="CP017708">
    <property type="protein sequence ID" value="AOY80388.1"/>
    <property type="molecule type" value="Genomic_DNA"/>
</dbReference>
<protein>
    <submittedName>
        <fullName evidence="1">Uncharacterized protein</fullName>
    </submittedName>
</protein>
<proteinExistence type="predicted"/>
<dbReference type="Proteomes" id="UP000176944">
    <property type="component" value="Chromosome"/>
</dbReference>
<organism evidence="1 2">
    <name type="scientific">Moorena producens (strain JHB)</name>
    <dbReference type="NCBI Taxonomy" id="1454205"/>
    <lineage>
        <taxon>Bacteria</taxon>
        <taxon>Bacillati</taxon>
        <taxon>Cyanobacteriota</taxon>
        <taxon>Cyanophyceae</taxon>
        <taxon>Coleofasciculales</taxon>
        <taxon>Coleofasciculaceae</taxon>
        <taxon>Moorena</taxon>
    </lineage>
</organism>
<dbReference type="AlphaFoldDB" id="A0A1D9FYD7"/>
<accession>A0A1D9FYD7</accession>
<evidence type="ECO:0000313" key="1">
    <source>
        <dbReference type="EMBL" id="AOY80388.1"/>
    </source>
</evidence>
<reference evidence="2" key="1">
    <citation type="submission" date="2016-10" db="EMBL/GenBank/DDBJ databases">
        <title>Comparative genomics uncovers the prolific and rare metabolic potential of the cyanobacterial genus Moorea.</title>
        <authorList>
            <person name="Leao T."/>
            <person name="Castelao G."/>
            <person name="Korobeynikov A."/>
            <person name="Monroe E.A."/>
            <person name="Podell S."/>
            <person name="Glukhov E."/>
            <person name="Allen E."/>
            <person name="Gerwick W.H."/>
            <person name="Gerwick L."/>
        </authorList>
    </citation>
    <scope>NUCLEOTIDE SEQUENCE [LARGE SCALE GENOMIC DNA]</scope>
    <source>
        <strain evidence="2">JHB</strain>
    </source>
</reference>
<sequence length="95" mass="10953">MRKRVKTIVLRRPYTYGNFKTRGEFNSPRSSAPLVKSLPILAPLTIRFHLEDEFFPQSGKVPVLPKNSKYSDKLNPEHEARRFSPCQPVLVALML</sequence>
<gene>
    <name evidence="1" type="ORF">BJP36_11155</name>
</gene>
<name>A0A1D9FYD7_MOOP1</name>
<evidence type="ECO:0000313" key="2">
    <source>
        <dbReference type="Proteomes" id="UP000176944"/>
    </source>
</evidence>